<dbReference type="OrthoDB" id="5062305at2759"/>
<protein>
    <submittedName>
        <fullName evidence="2">Uncharacterized protein</fullName>
    </submittedName>
</protein>
<organism evidence="2 3">
    <name type="scientific">Fusarium redolens</name>
    <dbReference type="NCBI Taxonomy" id="48865"/>
    <lineage>
        <taxon>Eukaryota</taxon>
        <taxon>Fungi</taxon>
        <taxon>Dikarya</taxon>
        <taxon>Ascomycota</taxon>
        <taxon>Pezizomycotina</taxon>
        <taxon>Sordariomycetes</taxon>
        <taxon>Hypocreomycetidae</taxon>
        <taxon>Hypocreales</taxon>
        <taxon>Nectriaceae</taxon>
        <taxon>Fusarium</taxon>
        <taxon>Fusarium redolens species complex</taxon>
    </lineage>
</organism>
<accession>A0A9P9H0K9</accession>
<dbReference type="GeneID" id="70215949"/>
<gene>
    <name evidence="2" type="ORF">BKA55DRAFT_388021</name>
</gene>
<proteinExistence type="predicted"/>
<feature type="compositionally biased region" description="Polar residues" evidence="1">
    <location>
        <begin position="300"/>
        <end position="310"/>
    </location>
</feature>
<evidence type="ECO:0000313" key="2">
    <source>
        <dbReference type="EMBL" id="KAH7248845.1"/>
    </source>
</evidence>
<keyword evidence="3" id="KW-1185">Reference proteome</keyword>
<dbReference type="Proteomes" id="UP000720189">
    <property type="component" value="Unassembled WGS sequence"/>
</dbReference>
<sequence>MSFQTILPYIEVDDSHVAGHQVELVTMHQILHMDDDETECNHAVGVSRKRSRSQSCTSSSSLEEHDDIASPESAIDEFANVELCASMSIFFIGVLTLESIPETPIRQRQTSQPLFDSPTSDVESRVSQLQLLPLRTCQPTKRRRMESIRSIGDAEYTPNRRLSGKCNHDTLALQQKADCRKEIQEGRDDQQRHDTPPPTTRHTSESPVVTKLRPVPRGAPRLIEKKGQYTIKKGVRIRDYKLPGPSPWSCALPSNSLEYQCRDGFDVKEVSLGYPQPMVIRLREAGHEPTTRNHKGLQPRSPSLGTTETA</sequence>
<comment type="caution">
    <text evidence="2">The sequence shown here is derived from an EMBL/GenBank/DDBJ whole genome shotgun (WGS) entry which is preliminary data.</text>
</comment>
<evidence type="ECO:0000313" key="3">
    <source>
        <dbReference type="Proteomes" id="UP000720189"/>
    </source>
</evidence>
<dbReference type="RefSeq" id="XP_046048640.1">
    <property type="nucleotide sequence ID" value="XM_046185995.1"/>
</dbReference>
<feature type="compositionally biased region" description="Basic and acidic residues" evidence="1">
    <location>
        <begin position="184"/>
        <end position="195"/>
    </location>
</feature>
<dbReference type="EMBL" id="JAGMUX010000009">
    <property type="protein sequence ID" value="KAH7248845.1"/>
    <property type="molecule type" value="Genomic_DNA"/>
</dbReference>
<reference evidence="2" key="1">
    <citation type="journal article" date="2021" name="Nat. Commun.">
        <title>Genetic determinants of endophytism in the Arabidopsis root mycobiome.</title>
        <authorList>
            <person name="Mesny F."/>
            <person name="Miyauchi S."/>
            <person name="Thiergart T."/>
            <person name="Pickel B."/>
            <person name="Atanasova L."/>
            <person name="Karlsson M."/>
            <person name="Huettel B."/>
            <person name="Barry K.W."/>
            <person name="Haridas S."/>
            <person name="Chen C."/>
            <person name="Bauer D."/>
            <person name="Andreopoulos W."/>
            <person name="Pangilinan J."/>
            <person name="LaButti K."/>
            <person name="Riley R."/>
            <person name="Lipzen A."/>
            <person name="Clum A."/>
            <person name="Drula E."/>
            <person name="Henrissat B."/>
            <person name="Kohler A."/>
            <person name="Grigoriev I.V."/>
            <person name="Martin F.M."/>
            <person name="Hacquard S."/>
        </authorList>
    </citation>
    <scope>NUCLEOTIDE SEQUENCE</scope>
    <source>
        <strain evidence="2">MPI-CAGE-AT-0023</strain>
    </source>
</reference>
<feature type="region of interest" description="Disordered" evidence="1">
    <location>
        <begin position="44"/>
        <end position="69"/>
    </location>
</feature>
<feature type="region of interest" description="Disordered" evidence="1">
    <location>
        <begin position="286"/>
        <end position="310"/>
    </location>
</feature>
<name>A0A9P9H0K9_FUSRE</name>
<evidence type="ECO:0000256" key="1">
    <source>
        <dbReference type="SAM" id="MobiDB-lite"/>
    </source>
</evidence>
<feature type="region of interest" description="Disordered" evidence="1">
    <location>
        <begin position="184"/>
        <end position="209"/>
    </location>
</feature>
<dbReference type="AlphaFoldDB" id="A0A9P9H0K9"/>